<organism evidence="3 4">
    <name type="scientific">Spirosoma pollinicola</name>
    <dbReference type="NCBI Taxonomy" id="2057025"/>
    <lineage>
        <taxon>Bacteria</taxon>
        <taxon>Pseudomonadati</taxon>
        <taxon>Bacteroidota</taxon>
        <taxon>Cytophagia</taxon>
        <taxon>Cytophagales</taxon>
        <taxon>Cytophagaceae</taxon>
        <taxon>Spirosoma</taxon>
    </lineage>
</organism>
<sequence>MLKKLIRFLKTSPFMIPALALIDLILFLVDTVAVLTVNSAKKPNSLVVIRLDVMGDYLMFRNHLHRLKESARYKNHQLTLLGNIALKSLAETFDADVVDQFIWVDIYKLSTRPLYRFRVVRRLRLEGFSVAFCPSYSRVLVLDDFMAWATGASERVGCETDYINIARWEAVLGDRLYTQLINSGPGIVFEMERDRRITEGFLQEPTAIQLPQLDIQCAKSVVIPEQYVVLSLGAGQDFRVWPAERFTEVARFILAHFPTYKLVLTGAPNEKIYTEAFLTNMPTTSGIVDLTGDLSIPELVYVLTKADLLIANETGIVHIAASTQTPTLVISQGKSLVRWHPYPAETGSHITHLYPAYIEEHRTDLAGIAAEFNPESRFSMSEITVDRVTSSVSKWLGPNIQAVGR</sequence>
<keyword evidence="2 3" id="KW-0808">Transferase</keyword>
<dbReference type="AlphaFoldDB" id="A0A2K8YZL1"/>
<dbReference type="SUPFAM" id="SSF53756">
    <property type="entry name" value="UDP-Glycosyltransferase/glycogen phosphorylase"/>
    <property type="match status" value="1"/>
</dbReference>
<dbReference type="GO" id="GO:0005829">
    <property type="term" value="C:cytosol"/>
    <property type="evidence" value="ECO:0007669"/>
    <property type="project" value="TreeGrafter"/>
</dbReference>
<dbReference type="EMBL" id="CP025096">
    <property type="protein sequence ID" value="AUD03014.1"/>
    <property type="molecule type" value="Genomic_DNA"/>
</dbReference>
<evidence type="ECO:0000313" key="4">
    <source>
        <dbReference type="Proteomes" id="UP000232883"/>
    </source>
</evidence>
<dbReference type="OrthoDB" id="9797795at2"/>
<evidence type="ECO:0000313" key="3">
    <source>
        <dbReference type="EMBL" id="AUD03014.1"/>
    </source>
</evidence>
<dbReference type="RefSeq" id="WP_100988839.1">
    <property type="nucleotide sequence ID" value="NZ_CP025096.1"/>
</dbReference>
<dbReference type="Proteomes" id="UP000232883">
    <property type="component" value="Chromosome"/>
</dbReference>
<proteinExistence type="predicted"/>
<dbReference type="InterPro" id="IPR002201">
    <property type="entry name" value="Glyco_trans_9"/>
</dbReference>
<gene>
    <name evidence="3" type="ORF">CWM47_14935</name>
</gene>
<protein>
    <submittedName>
        <fullName evidence="3">Glycosyl transferase</fullName>
    </submittedName>
</protein>
<dbReference type="PANTHER" id="PTHR30160:SF1">
    <property type="entry name" value="LIPOPOLYSACCHARIDE 1,2-N-ACETYLGLUCOSAMINETRANSFERASE-RELATED"/>
    <property type="match status" value="1"/>
</dbReference>
<reference evidence="3 4" key="1">
    <citation type="submission" date="2017-11" db="EMBL/GenBank/DDBJ databases">
        <title>Taxonomic description and genome sequences of Spirosoma HA7 sp. nov., isolated from pollen microhabitat of Corylus avellana.</title>
        <authorList>
            <person name="Ambika Manirajan B."/>
            <person name="Suarez C."/>
            <person name="Ratering S."/>
            <person name="Geissler-Plaum R."/>
            <person name="Cardinale M."/>
            <person name="Sylvia S."/>
        </authorList>
    </citation>
    <scope>NUCLEOTIDE SEQUENCE [LARGE SCALE GENOMIC DNA]</scope>
    <source>
        <strain evidence="3 4">HA7</strain>
    </source>
</reference>
<dbReference type="CDD" id="cd03789">
    <property type="entry name" value="GT9_LPS_heptosyltransferase"/>
    <property type="match status" value="1"/>
</dbReference>
<evidence type="ECO:0000256" key="1">
    <source>
        <dbReference type="ARBA" id="ARBA00022676"/>
    </source>
</evidence>
<dbReference type="GO" id="GO:0009244">
    <property type="term" value="P:lipopolysaccharide core region biosynthetic process"/>
    <property type="evidence" value="ECO:0007669"/>
    <property type="project" value="TreeGrafter"/>
</dbReference>
<accession>A0A2K8YZL1</accession>
<dbReference type="KEGG" id="spir:CWM47_14935"/>
<keyword evidence="4" id="KW-1185">Reference proteome</keyword>
<dbReference type="PANTHER" id="PTHR30160">
    <property type="entry name" value="TETRAACYLDISACCHARIDE 4'-KINASE-RELATED"/>
    <property type="match status" value="1"/>
</dbReference>
<dbReference type="Pfam" id="PF01075">
    <property type="entry name" value="Glyco_transf_9"/>
    <property type="match status" value="1"/>
</dbReference>
<dbReference type="InterPro" id="IPR051199">
    <property type="entry name" value="LPS_LOS_Heptosyltrfase"/>
</dbReference>
<evidence type="ECO:0000256" key="2">
    <source>
        <dbReference type="ARBA" id="ARBA00022679"/>
    </source>
</evidence>
<dbReference type="Gene3D" id="3.40.50.2000">
    <property type="entry name" value="Glycogen Phosphorylase B"/>
    <property type="match status" value="2"/>
</dbReference>
<keyword evidence="1" id="KW-0328">Glycosyltransferase</keyword>
<dbReference type="GO" id="GO:0008713">
    <property type="term" value="F:ADP-heptose-lipopolysaccharide heptosyltransferase activity"/>
    <property type="evidence" value="ECO:0007669"/>
    <property type="project" value="TreeGrafter"/>
</dbReference>
<name>A0A2K8YZL1_9BACT</name>